<feature type="domain" description="Tyr recombinase" evidence="5">
    <location>
        <begin position="170"/>
        <end position="357"/>
    </location>
</feature>
<dbReference type="OrthoDB" id="1822491at2"/>
<dbReference type="InterPro" id="IPR011010">
    <property type="entry name" value="DNA_brk_join_enz"/>
</dbReference>
<dbReference type="InterPro" id="IPR002104">
    <property type="entry name" value="Integrase_catalytic"/>
</dbReference>
<dbReference type="RefSeq" id="WP_068570375.1">
    <property type="nucleotide sequence ID" value="NZ_LSRF01000009.1"/>
</dbReference>
<dbReference type="Proteomes" id="UP000070258">
    <property type="component" value="Unassembled WGS sequence"/>
</dbReference>
<dbReference type="STRING" id="239498.AXK60_22815"/>
<dbReference type="PROSITE" id="PS51898">
    <property type="entry name" value="TYR_RECOMBINASE"/>
    <property type="match status" value="1"/>
</dbReference>
<dbReference type="InterPro" id="IPR010998">
    <property type="entry name" value="Integrase_recombinase_N"/>
</dbReference>
<reference evidence="7" key="1">
    <citation type="submission" date="2016-02" db="EMBL/GenBank/DDBJ databases">
        <authorList>
            <person name="Wen L."/>
            <person name="He K."/>
            <person name="Yang H."/>
        </authorList>
    </citation>
    <scope>NUCLEOTIDE SEQUENCE [LARGE SCALE GENOMIC DNA]</scope>
    <source>
        <strain evidence="7">JCM 15929</strain>
    </source>
</reference>
<dbReference type="PANTHER" id="PTHR30629">
    <property type="entry name" value="PROPHAGE INTEGRASE"/>
    <property type="match status" value="1"/>
</dbReference>
<dbReference type="InterPro" id="IPR013762">
    <property type="entry name" value="Integrase-like_cat_sf"/>
</dbReference>
<dbReference type="GO" id="GO:0003677">
    <property type="term" value="F:DNA binding"/>
    <property type="evidence" value="ECO:0007669"/>
    <property type="project" value="UniProtKB-KW"/>
</dbReference>
<evidence type="ECO:0000256" key="1">
    <source>
        <dbReference type="ARBA" id="ARBA00008857"/>
    </source>
</evidence>
<keyword evidence="4" id="KW-0233">DNA recombination</keyword>
<gene>
    <name evidence="6" type="ORF">AXK60_22815</name>
</gene>
<dbReference type="SUPFAM" id="SSF56349">
    <property type="entry name" value="DNA breaking-rejoining enzymes"/>
    <property type="match status" value="1"/>
</dbReference>
<dbReference type="Gene3D" id="1.10.150.130">
    <property type="match status" value="1"/>
</dbReference>
<accession>A0A138AU49</accession>
<dbReference type="CDD" id="cd01189">
    <property type="entry name" value="INT_ICEBs1_C_like"/>
    <property type="match status" value="1"/>
</dbReference>
<evidence type="ECO:0000313" key="6">
    <source>
        <dbReference type="EMBL" id="KXP13939.1"/>
    </source>
</evidence>
<keyword evidence="3" id="KW-0238">DNA-binding</keyword>
<dbReference type="GO" id="GO:0006310">
    <property type="term" value="P:DNA recombination"/>
    <property type="evidence" value="ECO:0007669"/>
    <property type="project" value="UniProtKB-KW"/>
</dbReference>
<keyword evidence="2" id="KW-0229">DNA integration</keyword>
<dbReference type="EMBL" id="LSRF01000009">
    <property type="protein sequence ID" value="KXP13939.1"/>
    <property type="molecule type" value="Genomic_DNA"/>
</dbReference>
<dbReference type="Pfam" id="PF22022">
    <property type="entry name" value="Phage_int_M"/>
    <property type="match status" value="1"/>
</dbReference>
<dbReference type="GO" id="GO:0015074">
    <property type="term" value="P:DNA integration"/>
    <property type="evidence" value="ECO:0007669"/>
    <property type="project" value="UniProtKB-KW"/>
</dbReference>
<evidence type="ECO:0000313" key="7">
    <source>
        <dbReference type="Proteomes" id="UP000070258"/>
    </source>
</evidence>
<name>A0A138AU49_9ACTN</name>
<evidence type="ECO:0000256" key="2">
    <source>
        <dbReference type="ARBA" id="ARBA00022908"/>
    </source>
</evidence>
<dbReference type="InterPro" id="IPR050808">
    <property type="entry name" value="Phage_Integrase"/>
</dbReference>
<dbReference type="Gene3D" id="1.10.443.10">
    <property type="entry name" value="Intergrase catalytic core"/>
    <property type="match status" value="1"/>
</dbReference>
<sequence>MATIEPYEITSGPPSRRTRYMVRYRMPNGRQTKKRGFTTKREAELFAATVEVAKNTGTYVQPSLGTVTVAALAPAWLERKQAKVSRSWGYSLDVAMRTHVLPKWGDTPVARVDQLGVEQWVAELGSRRSGSVTKRAVGILQGILDDAVKSKRIASNPARGLERMPKRSPKKHVYLGFDDVDALAAACLTPDNARIVYVLALCGLRWGELIALRPRDVDFLRRRLDVHRNAVWVANKVEVEDTKGRENRSVPVAPFVLDMLAQQCEGRDRDELLFPNDEGTYRAQQKAPRGWFHRAVVRSGIDAAITPHALRHTCASLTVSAGGNVLALARMLGHKDASVTLRVYADLFDSDLDLLADQLQSNYTARAIVPKVCPPGAQVDSTWA</sequence>
<proteinExistence type="inferred from homology"/>
<protein>
    <recommendedName>
        <fullName evidence="5">Tyr recombinase domain-containing protein</fullName>
    </recommendedName>
</protein>
<comment type="caution">
    <text evidence="6">The sequence shown here is derived from an EMBL/GenBank/DDBJ whole genome shotgun (WGS) entry which is preliminary data.</text>
</comment>
<comment type="similarity">
    <text evidence="1">Belongs to the 'phage' integrase family.</text>
</comment>
<dbReference type="InterPro" id="IPR053876">
    <property type="entry name" value="Phage_int_M"/>
</dbReference>
<evidence type="ECO:0000256" key="3">
    <source>
        <dbReference type="ARBA" id="ARBA00023125"/>
    </source>
</evidence>
<evidence type="ECO:0000259" key="5">
    <source>
        <dbReference type="PROSITE" id="PS51898"/>
    </source>
</evidence>
<dbReference type="Pfam" id="PF00589">
    <property type="entry name" value="Phage_integrase"/>
    <property type="match status" value="1"/>
</dbReference>
<dbReference type="AlphaFoldDB" id="A0A138AU49"/>
<organism evidence="6 7">
    <name type="scientific">Tsukamurella pseudospumae</name>
    <dbReference type="NCBI Taxonomy" id="239498"/>
    <lineage>
        <taxon>Bacteria</taxon>
        <taxon>Bacillati</taxon>
        <taxon>Actinomycetota</taxon>
        <taxon>Actinomycetes</taxon>
        <taxon>Mycobacteriales</taxon>
        <taxon>Tsukamurellaceae</taxon>
        <taxon>Tsukamurella</taxon>
    </lineage>
</organism>
<evidence type="ECO:0000256" key="4">
    <source>
        <dbReference type="ARBA" id="ARBA00023172"/>
    </source>
</evidence>
<dbReference type="PANTHER" id="PTHR30629:SF2">
    <property type="entry name" value="PROPHAGE INTEGRASE INTS-RELATED"/>
    <property type="match status" value="1"/>
</dbReference>
<dbReference type="InterPro" id="IPR028259">
    <property type="entry name" value="AP2-like_int_N"/>
</dbReference>
<dbReference type="Pfam" id="PF14657">
    <property type="entry name" value="Arm-DNA-bind_4"/>
    <property type="match status" value="1"/>
</dbReference>